<dbReference type="Gene3D" id="3.30.1330.30">
    <property type="match status" value="1"/>
</dbReference>
<keyword evidence="3 7" id="KW-0808">Transferase</keyword>
<comment type="caution">
    <text evidence="7">The sequence shown here is derived from an EMBL/GenBank/DDBJ whole genome shotgun (WGS) entry which is preliminary data.</text>
</comment>
<dbReference type="Proteomes" id="UP000195897">
    <property type="component" value="Unassembled WGS sequence"/>
</dbReference>
<dbReference type="RefSeq" id="WP_016148319.1">
    <property type="nucleotide sequence ID" value="NZ_CABKSA010000002.1"/>
</dbReference>
<evidence type="ECO:0000256" key="3">
    <source>
        <dbReference type="ARBA" id="ARBA00022679"/>
    </source>
</evidence>
<dbReference type="GO" id="GO:0003723">
    <property type="term" value="F:RNA binding"/>
    <property type="evidence" value="ECO:0007669"/>
    <property type="project" value="InterPro"/>
</dbReference>
<dbReference type="CDD" id="cd18103">
    <property type="entry name" value="SpoU-like_RlmB"/>
    <property type="match status" value="1"/>
</dbReference>
<comment type="similarity">
    <text evidence="1">Belongs to the class IV-like SAM-binding methyltransferase superfamily. RNA methyltransferase TrmH family.</text>
</comment>
<dbReference type="AlphaFoldDB" id="A0A1Y4LUC6"/>
<name>A0A1Y4LUC6_9FIRM</name>
<dbReference type="PANTHER" id="PTHR46429">
    <property type="entry name" value="23S RRNA (GUANOSINE-2'-O-)-METHYLTRANSFERASE RLMB"/>
    <property type="match status" value="1"/>
</dbReference>
<dbReference type="EMBL" id="NFKL01000003">
    <property type="protein sequence ID" value="OUP60198.1"/>
    <property type="molecule type" value="Genomic_DNA"/>
</dbReference>
<dbReference type="SMART" id="SM00967">
    <property type="entry name" value="SpoU_sub_bind"/>
    <property type="match status" value="1"/>
</dbReference>
<dbReference type="Pfam" id="PF00588">
    <property type="entry name" value="SpoU_methylase"/>
    <property type="match status" value="1"/>
</dbReference>
<evidence type="ECO:0000256" key="4">
    <source>
        <dbReference type="SAM" id="MobiDB-lite"/>
    </source>
</evidence>
<dbReference type="GO" id="GO:0032259">
    <property type="term" value="P:methylation"/>
    <property type="evidence" value="ECO:0007669"/>
    <property type="project" value="UniProtKB-KW"/>
</dbReference>
<dbReference type="PANTHER" id="PTHR46429:SF1">
    <property type="entry name" value="23S RRNA (GUANOSINE-2'-O-)-METHYLTRANSFERASE RLMB"/>
    <property type="match status" value="1"/>
</dbReference>
<dbReference type="InterPro" id="IPR029026">
    <property type="entry name" value="tRNA_m1G_MTases_N"/>
</dbReference>
<proteinExistence type="inferred from homology"/>
<dbReference type="FunFam" id="3.40.1280.10:FF:000008">
    <property type="entry name" value="Group 3 RNA methyltransferase TrmH"/>
    <property type="match status" value="1"/>
</dbReference>
<protein>
    <submittedName>
        <fullName evidence="7">23S rRNA (Guanosine(2251)-2'-O)-methyltransferase RlmB</fullName>
    </submittedName>
</protein>
<gene>
    <name evidence="7" type="ORF">B5F15_02765</name>
    <name evidence="6" type="ORF">B5F17_00515</name>
</gene>
<dbReference type="SUPFAM" id="SSF55315">
    <property type="entry name" value="L30e-like"/>
    <property type="match status" value="1"/>
</dbReference>
<reference evidence="7" key="2">
    <citation type="journal article" date="2018" name="BMC Genomics">
        <title>Whole genome sequencing and function prediction of 133 gut anaerobes isolated from chicken caecum in pure cultures.</title>
        <authorList>
            <person name="Medvecky M."/>
            <person name="Cejkova D."/>
            <person name="Polansky O."/>
            <person name="Karasova D."/>
            <person name="Kubasova T."/>
            <person name="Cizek A."/>
            <person name="Rychlik I."/>
        </authorList>
    </citation>
    <scope>NUCLEOTIDE SEQUENCE</scope>
    <source>
        <strain evidence="7">An179</strain>
        <strain evidence="6">An180</strain>
    </source>
</reference>
<dbReference type="GO" id="GO:0006396">
    <property type="term" value="P:RNA processing"/>
    <property type="evidence" value="ECO:0007669"/>
    <property type="project" value="InterPro"/>
</dbReference>
<feature type="domain" description="RNA 2-O ribose methyltransferase substrate binding" evidence="5">
    <location>
        <begin position="21"/>
        <end position="93"/>
    </location>
</feature>
<dbReference type="InterPro" id="IPR013123">
    <property type="entry name" value="SpoU_subst-bd"/>
</dbReference>
<dbReference type="InterPro" id="IPR004441">
    <property type="entry name" value="rRNA_MeTrfase_TrmH"/>
</dbReference>
<dbReference type="InterPro" id="IPR029064">
    <property type="entry name" value="Ribosomal_eL30-like_sf"/>
</dbReference>
<dbReference type="GO" id="GO:0008173">
    <property type="term" value="F:RNA methyltransferase activity"/>
    <property type="evidence" value="ECO:0007669"/>
    <property type="project" value="InterPro"/>
</dbReference>
<dbReference type="Pfam" id="PF08032">
    <property type="entry name" value="SpoU_sub_bind"/>
    <property type="match status" value="1"/>
</dbReference>
<dbReference type="Gene3D" id="3.40.1280.10">
    <property type="match status" value="1"/>
</dbReference>
<evidence type="ECO:0000313" key="8">
    <source>
        <dbReference type="Proteomes" id="UP000195326"/>
    </source>
</evidence>
<keyword evidence="2 7" id="KW-0489">Methyltransferase</keyword>
<evidence type="ECO:0000256" key="1">
    <source>
        <dbReference type="ARBA" id="ARBA00007228"/>
    </source>
</evidence>
<evidence type="ECO:0000259" key="5">
    <source>
        <dbReference type="SMART" id="SM00967"/>
    </source>
</evidence>
<dbReference type="NCBIfam" id="TIGR00186">
    <property type="entry name" value="rRNA_methyl_3"/>
    <property type="match status" value="1"/>
</dbReference>
<dbReference type="EMBL" id="NFKK01000001">
    <property type="protein sequence ID" value="OUP54414.1"/>
    <property type="molecule type" value="Genomic_DNA"/>
</dbReference>
<dbReference type="InterPro" id="IPR029028">
    <property type="entry name" value="Alpha/beta_knot_MTases"/>
</dbReference>
<evidence type="ECO:0000313" key="6">
    <source>
        <dbReference type="EMBL" id="OUP54414.1"/>
    </source>
</evidence>
<dbReference type="GO" id="GO:0005829">
    <property type="term" value="C:cytosol"/>
    <property type="evidence" value="ECO:0007669"/>
    <property type="project" value="TreeGrafter"/>
</dbReference>
<feature type="region of interest" description="Disordered" evidence="4">
    <location>
        <begin position="1"/>
        <end position="20"/>
    </location>
</feature>
<evidence type="ECO:0000313" key="9">
    <source>
        <dbReference type="Proteomes" id="UP000195897"/>
    </source>
</evidence>
<dbReference type="InterPro" id="IPR001537">
    <property type="entry name" value="SpoU_MeTrfase"/>
</dbReference>
<evidence type="ECO:0000256" key="2">
    <source>
        <dbReference type="ARBA" id="ARBA00022603"/>
    </source>
</evidence>
<sequence>MHNPNGKKFRPNREADEDNNLLEGRNAVTELLRSGQDCDKVFVAQGARMGDIIALAKSRGVPVVECDRRKLDGMSTTGNHQGVIAQAAAHAYASLDDLFQNAADKGEAPMFVICDGIADPHNLGAIIRSAETAGAHGVIIPKRRAAGLTAVAARASAGALAYMPVHKTVNLAGLIDELKERGVWVFGAEADGTVGLYEADFAGPTAIVIGSEGEGISRLVRQKCDFIVSIPMRGKVNSLNASNAAAVLLFEAVRRRTYGK</sequence>
<reference evidence="8 9" key="1">
    <citation type="submission" date="2017-04" db="EMBL/GenBank/DDBJ databases">
        <title>Function of individual gut microbiota members based on whole genome sequencing of pure cultures obtained from chicken caecum.</title>
        <authorList>
            <person name="Medvecky M."/>
            <person name="Cejkova D."/>
            <person name="Polansky O."/>
            <person name="Karasova D."/>
            <person name="Kubasova T."/>
            <person name="Cizek A."/>
            <person name="Rychlik I."/>
        </authorList>
    </citation>
    <scope>NUCLEOTIDE SEQUENCE [LARGE SCALE GENOMIC DNA]</scope>
    <source>
        <strain evidence="8">An179</strain>
        <strain evidence="9">An180</strain>
    </source>
</reference>
<dbReference type="STRING" id="501571.GCA_900143195_00460"/>
<accession>A0A1Y4LUC6</accession>
<evidence type="ECO:0000313" key="7">
    <source>
        <dbReference type="EMBL" id="OUP60198.1"/>
    </source>
</evidence>
<dbReference type="Proteomes" id="UP000195326">
    <property type="component" value="Unassembled WGS sequence"/>
</dbReference>
<feature type="compositionally biased region" description="Basic residues" evidence="4">
    <location>
        <begin position="1"/>
        <end position="10"/>
    </location>
</feature>
<organism evidence="7 8">
    <name type="scientific">Butyricicoccus pullicaecorum</name>
    <dbReference type="NCBI Taxonomy" id="501571"/>
    <lineage>
        <taxon>Bacteria</taxon>
        <taxon>Bacillati</taxon>
        <taxon>Bacillota</taxon>
        <taxon>Clostridia</taxon>
        <taxon>Eubacteriales</taxon>
        <taxon>Butyricicoccaceae</taxon>
        <taxon>Butyricicoccus</taxon>
    </lineage>
</organism>
<dbReference type="SUPFAM" id="SSF75217">
    <property type="entry name" value="alpha/beta knot"/>
    <property type="match status" value="1"/>
</dbReference>